<dbReference type="EMBL" id="QPFP01000003">
    <property type="protein sequence ID" value="TEB38488.1"/>
    <property type="molecule type" value="Genomic_DNA"/>
</dbReference>
<reference evidence="2 3" key="1">
    <citation type="journal article" date="2019" name="Nat. Ecol. Evol.">
        <title>Megaphylogeny resolves global patterns of mushroom evolution.</title>
        <authorList>
            <person name="Varga T."/>
            <person name="Krizsan K."/>
            <person name="Foldi C."/>
            <person name="Dima B."/>
            <person name="Sanchez-Garcia M."/>
            <person name="Sanchez-Ramirez S."/>
            <person name="Szollosi G.J."/>
            <person name="Szarkandi J.G."/>
            <person name="Papp V."/>
            <person name="Albert L."/>
            <person name="Andreopoulos W."/>
            <person name="Angelini C."/>
            <person name="Antonin V."/>
            <person name="Barry K.W."/>
            <person name="Bougher N.L."/>
            <person name="Buchanan P."/>
            <person name="Buyck B."/>
            <person name="Bense V."/>
            <person name="Catcheside P."/>
            <person name="Chovatia M."/>
            <person name="Cooper J."/>
            <person name="Damon W."/>
            <person name="Desjardin D."/>
            <person name="Finy P."/>
            <person name="Geml J."/>
            <person name="Haridas S."/>
            <person name="Hughes K."/>
            <person name="Justo A."/>
            <person name="Karasinski D."/>
            <person name="Kautmanova I."/>
            <person name="Kiss B."/>
            <person name="Kocsube S."/>
            <person name="Kotiranta H."/>
            <person name="LaButti K.M."/>
            <person name="Lechner B.E."/>
            <person name="Liimatainen K."/>
            <person name="Lipzen A."/>
            <person name="Lukacs Z."/>
            <person name="Mihaltcheva S."/>
            <person name="Morgado L.N."/>
            <person name="Niskanen T."/>
            <person name="Noordeloos M.E."/>
            <person name="Ohm R.A."/>
            <person name="Ortiz-Santana B."/>
            <person name="Ovrebo C."/>
            <person name="Racz N."/>
            <person name="Riley R."/>
            <person name="Savchenko A."/>
            <person name="Shiryaev A."/>
            <person name="Soop K."/>
            <person name="Spirin V."/>
            <person name="Szebenyi C."/>
            <person name="Tomsovsky M."/>
            <person name="Tulloss R.E."/>
            <person name="Uehling J."/>
            <person name="Grigoriev I.V."/>
            <person name="Vagvolgyi C."/>
            <person name="Papp T."/>
            <person name="Martin F.M."/>
            <person name="Miettinen O."/>
            <person name="Hibbett D.S."/>
            <person name="Nagy L.G."/>
        </authorList>
    </citation>
    <scope>NUCLEOTIDE SEQUENCE [LARGE SCALE GENOMIC DNA]</scope>
    <source>
        <strain evidence="2 3">FP101781</strain>
    </source>
</reference>
<evidence type="ECO:0000313" key="2">
    <source>
        <dbReference type="EMBL" id="TEB38488.1"/>
    </source>
</evidence>
<dbReference type="Proteomes" id="UP000298030">
    <property type="component" value="Unassembled WGS sequence"/>
</dbReference>
<keyword evidence="3" id="KW-1185">Reference proteome</keyword>
<name>A0A4Y7TXD3_COPMI</name>
<evidence type="ECO:0000313" key="3">
    <source>
        <dbReference type="Proteomes" id="UP000298030"/>
    </source>
</evidence>
<proteinExistence type="predicted"/>
<dbReference type="OrthoDB" id="3032208at2759"/>
<feature type="signal peptide" evidence="1">
    <location>
        <begin position="1"/>
        <end position="23"/>
    </location>
</feature>
<dbReference type="AlphaFoldDB" id="A0A4Y7TXD3"/>
<accession>A0A4Y7TXD3</accession>
<sequence length="236" mass="27134">MAYPQRVWPIFDVLYLFSGVAQARRSSPSARATRVATSSTQRDLVKTSNRTAVNEAQWHAIGDRICVLSTGAPRIVRPFYNTAFYSEMQARVEISYIWLETYQIGVFARKPFAPYTVVFDVRCEPPFQPAGFAFAIQNFMDQNDGLPVDERFRLVSLAYAFHDNGVRGVLLFGKRLRHIYYEIRQQCTRGDRGTDLFEVEAVTRYPTYAGRRGWHFYDDILAKIAYLIKADAEQEG</sequence>
<organism evidence="2 3">
    <name type="scientific">Coprinellus micaceus</name>
    <name type="common">Glistening ink-cap mushroom</name>
    <name type="synonym">Coprinus micaceus</name>
    <dbReference type="NCBI Taxonomy" id="71717"/>
    <lineage>
        <taxon>Eukaryota</taxon>
        <taxon>Fungi</taxon>
        <taxon>Dikarya</taxon>
        <taxon>Basidiomycota</taxon>
        <taxon>Agaricomycotina</taxon>
        <taxon>Agaricomycetes</taxon>
        <taxon>Agaricomycetidae</taxon>
        <taxon>Agaricales</taxon>
        <taxon>Agaricineae</taxon>
        <taxon>Psathyrellaceae</taxon>
        <taxon>Coprinellus</taxon>
    </lineage>
</organism>
<keyword evidence="1" id="KW-0732">Signal</keyword>
<comment type="caution">
    <text evidence="2">The sequence shown here is derived from an EMBL/GenBank/DDBJ whole genome shotgun (WGS) entry which is preliminary data.</text>
</comment>
<gene>
    <name evidence="2" type="ORF">FA13DRAFT_1726166</name>
</gene>
<evidence type="ECO:0000256" key="1">
    <source>
        <dbReference type="SAM" id="SignalP"/>
    </source>
</evidence>
<feature type="chain" id="PRO_5021383361" evidence="1">
    <location>
        <begin position="24"/>
        <end position="236"/>
    </location>
</feature>
<protein>
    <submittedName>
        <fullName evidence="2">Uncharacterized protein</fullName>
    </submittedName>
</protein>